<feature type="region of interest" description="Disordered" evidence="1">
    <location>
        <begin position="9"/>
        <end position="29"/>
    </location>
</feature>
<comment type="caution">
    <text evidence="2">The sequence shown here is derived from an EMBL/GenBank/DDBJ whole genome shotgun (WGS) entry which is preliminary data.</text>
</comment>
<evidence type="ECO:0008006" key="4">
    <source>
        <dbReference type="Google" id="ProtNLM"/>
    </source>
</evidence>
<dbReference type="VEuPathDB" id="FungiDB:CC1G_14061"/>
<dbReference type="InterPro" id="IPR011009">
    <property type="entry name" value="Kinase-like_dom_sf"/>
</dbReference>
<dbReference type="SUPFAM" id="SSF56112">
    <property type="entry name" value="Protein kinase-like (PK-like)"/>
    <property type="match status" value="1"/>
</dbReference>
<dbReference type="EMBL" id="AACS02000003">
    <property type="protein sequence ID" value="EFI28035.1"/>
    <property type="molecule type" value="Genomic_DNA"/>
</dbReference>
<organism evidence="2 3">
    <name type="scientific">Coprinopsis cinerea (strain Okayama-7 / 130 / ATCC MYA-4618 / FGSC 9003)</name>
    <name type="common">Inky cap fungus</name>
    <name type="synonym">Hormographiella aspergillata</name>
    <dbReference type="NCBI Taxonomy" id="240176"/>
    <lineage>
        <taxon>Eukaryota</taxon>
        <taxon>Fungi</taxon>
        <taxon>Dikarya</taxon>
        <taxon>Basidiomycota</taxon>
        <taxon>Agaricomycotina</taxon>
        <taxon>Agaricomycetes</taxon>
        <taxon>Agaricomycetidae</taxon>
        <taxon>Agaricales</taxon>
        <taxon>Agaricineae</taxon>
        <taxon>Psathyrellaceae</taxon>
        <taxon>Coprinopsis</taxon>
    </lineage>
</organism>
<keyword evidence="3" id="KW-1185">Reference proteome</keyword>
<accession>D6RL34</accession>
<evidence type="ECO:0000256" key="1">
    <source>
        <dbReference type="SAM" id="MobiDB-lite"/>
    </source>
</evidence>
<evidence type="ECO:0000313" key="3">
    <source>
        <dbReference type="Proteomes" id="UP000001861"/>
    </source>
</evidence>
<reference evidence="2 3" key="1">
    <citation type="journal article" date="2010" name="Proc. Natl. Acad. Sci. U.S.A.">
        <title>Insights into evolution of multicellular fungi from the assembled chromosomes of the mushroom Coprinopsis cinerea (Coprinus cinereus).</title>
        <authorList>
            <person name="Stajich J.E."/>
            <person name="Wilke S.K."/>
            <person name="Ahren D."/>
            <person name="Au C.H."/>
            <person name="Birren B.W."/>
            <person name="Borodovsky M."/>
            <person name="Burns C."/>
            <person name="Canback B."/>
            <person name="Casselton L.A."/>
            <person name="Cheng C.K."/>
            <person name="Deng J."/>
            <person name="Dietrich F.S."/>
            <person name="Fargo D.C."/>
            <person name="Farman M.L."/>
            <person name="Gathman A.C."/>
            <person name="Goldberg J."/>
            <person name="Guigo R."/>
            <person name="Hoegger P.J."/>
            <person name="Hooker J.B."/>
            <person name="Huggins A."/>
            <person name="James T.Y."/>
            <person name="Kamada T."/>
            <person name="Kilaru S."/>
            <person name="Kodira C."/>
            <person name="Kues U."/>
            <person name="Kupfer D."/>
            <person name="Kwan H.S."/>
            <person name="Lomsadze A."/>
            <person name="Li W."/>
            <person name="Lilly W.W."/>
            <person name="Ma L.J."/>
            <person name="Mackey A.J."/>
            <person name="Manning G."/>
            <person name="Martin F."/>
            <person name="Muraguchi H."/>
            <person name="Natvig D.O."/>
            <person name="Palmerini H."/>
            <person name="Ramesh M.A."/>
            <person name="Rehmeyer C.J."/>
            <person name="Roe B.A."/>
            <person name="Shenoy N."/>
            <person name="Stanke M."/>
            <person name="Ter-Hovhannisyan V."/>
            <person name="Tunlid A."/>
            <person name="Velagapudi R."/>
            <person name="Vision T.J."/>
            <person name="Zeng Q."/>
            <person name="Zolan M.E."/>
            <person name="Pukkila P.J."/>
        </authorList>
    </citation>
    <scope>NUCLEOTIDE SEQUENCE [LARGE SCALE GENOMIC DNA]</scope>
    <source>
        <strain evidence="3">Okayama-7 / 130 / ATCC MYA-4618 / FGSC 9003</strain>
    </source>
</reference>
<dbReference type="Proteomes" id="UP000001861">
    <property type="component" value="Unassembled WGS sequence"/>
</dbReference>
<evidence type="ECO:0000313" key="2">
    <source>
        <dbReference type="EMBL" id="EFI28035.1"/>
    </source>
</evidence>
<protein>
    <recommendedName>
        <fullName evidence="4">Protein kinase domain-containing protein</fullName>
    </recommendedName>
</protein>
<proteinExistence type="predicted"/>
<dbReference type="KEGG" id="cci:CC1G_14061"/>
<sequence>MRRIIGSFEPQAIPHTLGDDTPAPLWRGDSRGDPGDIASTLHENKIFGKFLWRVEKQKSEEYIFETARRRAVRHLGAYKEYVVDHLPCVKAYVEFYAFPDEAYSRVYEATFGWLLGAPTGIAAEWLAPINDLPPEEYPRALWQLIRCHFLLWQIGIAHGDISPSNLMQRRCPDVSPILTHFKYDDDTARFDH</sequence>
<dbReference type="AlphaFoldDB" id="D6RL34"/>
<dbReference type="OrthoDB" id="5569250at2759"/>
<dbReference type="InParanoid" id="D6RL34"/>
<dbReference type="GeneID" id="9379019"/>
<name>D6RL34_COPC7</name>
<gene>
    <name evidence="2" type="ORF">CC1G_14061</name>
</gene>
<dbReference type="HOGENOM" id="CLU_1415087_0_0_1"/>
<dbReference type="RefSeq" id="XP_002911529.1">
    <property type="nucleotide sequence ID" value="XM_002911483.1"/>
</dbReference>